<dbReference type="InterPro" id="IPR001015">
    <property type="entry name" value="Ferrochelatase"/>
</dbReference>
<dbReference type="Gene3D" id="3.40.50.1400">
    <property type="match status" value="2"/>
</dbReference>
<dbReference type="GO" id="GO:0004325">
    <property type="term" value="F:ferrochelatase activity"/>
    <property type="evidence" value="ECO:0007669"/>
    <property type="project" value="UniProtKB-UniRule"/>
</dbReference>
<comment type="function">
    <text evidence="7 8">Catalyzes the ferrous insertion into protoporphyrin IX.</text>
</comment>
<keyword evidence="2 7" id="KW-0408">Iron</keyword>
<comment type="subcellular location">
    <subcellularLocation>
        <location evidence="7 8">Cytoplasm</location>
    </subcellularLocation>
</comment>
<dbReference type="EC" id="4.98.1.1" evidence="7 8"/>
<evidence type="ECO:0000256" key="7">
    <source>
        <dbReference type="HAMAP-Rule" id="MF_00323"/>
    </source>
</evidence>
<dbReference type="Pfam" id="PF00762">
    <property type="entry name" value="Ferrochelatase"/>
    <property type="match status" value="1"/>
</dbReference>
<feature type="binding site" evidence="7">
    <location>
        <position position="191"/>
    </location>
    <ligand>
        <name>Fe(2+)</name>
        <dbReference type="ChEBI" id="CHEBI:29033"/>
    </ligand>
</feature>
<feature type="binding site" evidence="7">
    <location>
        <position position="272"/>
    </location>
    <ligand>
        <name>Fe(2+)</name>
        <dbReference type="ChEBI" id="CHEBI:29033"/>
    </ligand>
</feature>
<organism evidence="10 11">
    <name type="scientific">Helicobacter trogontum</name>
    <dbReference type="NCBI Taxonomy" id="50960"/>
    <lineage>
        <taxon>Bacteria</taxon>
        <taxon>Pseudomonadati</taxon>
        <taxon>Campylobacterota</taxon>
        <taxon>Epsilonproteobacteria</taxon>
        <taxon>Campylobacterales</taxon>
        <taxon>Helicobacteraceae</taxon>
        <taxon>Helicobacter</taxon>
    </lineage>
</organism>
<gene>
    <name evidence="7" type="primary">hemH</name>
    <name evidence="10" type="ORF">LS81_005345</name>
</gene>
<evidence type="ECO:0000256" key="9">
    <source>
        <dbReference type="SAM" id="MobiDB-lite"/>
    </source>
</evidence>
<evidence type="ECO:0000256" key="2">
    <source>
        <dbReference type="ARBA" id="ARBA00023004"/>
    </source>
</evidence>
<evidence type="ECO:0000313" key="10">
    <source>
        <dbReference type="EMBL" id="TLD83363.1"/>
    </source>
</evidence>
<evidence type="ECO:0000256" key="8">
    <source>
        <dbReference type="RuleBase" id="RU000607"/>
    </source>
</evidence>
<comment type="pathway">
    <text evidence="7 8">Porphyrin-containing compound metabolism; protoheme biosynthesis; protoheme from protoporphyrin-IX: step 1/1.</text>
</comment>
<dbReference type="GO" id="GO:0046872">
    <property type="term" value="F:metal ion binding"/>
    <property type="evidence" value="ECO:0007669"/>
    <property type="project" value="UniProtKB-KW"/>
</dbReference>
<keyword evidence="3 7" id="KW-0350">Heme biosynthesis</keyword>
<dbReference type="InterPro" id="IPR033644">
    <property type="entry name" value="Ferrochelatase_C"/>
</dbReference>
<dbReference type="EMBL" id="JRPL02000009">
    <property type="protein sequence ID" value="TLD83363.1"/>
    <property type="molecule type" value="Genomic_DNA"/>
</dbReference>
<comment type="similarity">
    <text evidence="1 7 8">Belongs to the ferrochelatase family.</text>
</comment>
<dbReference type="CDD" id="cd03411">
    <property type="entry name" value="Ferrochelatase_N"/>
    <property type="match status" value="1"/>
</dbReference>
<keyword evidence="7 8" id="KW-0963">Cytoplasm</keyword>
<sequence>MQTQNKAVVLLNMGGPNNLDEVAVFLKNMFDDPCILSIKNNFFRSMLGNIIVNSRVEKSKHMYEKIGGCSPLTEITFKLIQKLQKRNPNTFYTYAMRYVPPYSLAVMQEIMQKNIHDITLFSMYPQYSSTTTYSSFSDVLLALKTLNFNPHIKTIDRYATNPLFIKAVAQSIKNTLKDRNANDFVLLLSAHSVPVSRIKKGDPYERECQECQALLQRELEKNNIIFKDIRLCYQSKVGPVKWIGPYTDATIQSLAPNNIIVYPLSFTIDNSETKYELVIQNGELAKSLGIKEYLVCECLNDSDTFVEIIESMTAYQEPQTQEEYSPLIIQDSHHHP</sequence>
<dbReference type="InterPro" id="IPR019772">
    <property type="entry name" value="Ferrochelatase_AS"/>
</dbReference>
<dbReference type="AlphaFoldDB" id="A0A4U8SB88"/>
<dbReference type="GO" id="GO:0006783">
    <property type="term" value="P:heme biosynthetic process"/>
    <property type="evidence" value="ECO:0007669"/>
    <property type="project" value="UniProtKB-UniRule"/>
</dbReference>
<dbReference type="CDD" id="cd00419">
    <property type="entry name" value="Ferrochelatase_C"/>
    <property type="match status" value="1"/>
</dbReference>
<evidence type="ECO:0000256" key="1">
    <source>
        <dbReference type="ARBA" id="ARBA00007718"/>
    </source>
</evidence>
<accession>A0A4U8SB88</accession>
<keyword evidence="4 7" id="KW-0456">Lyase</keyword>
<comment type="catalytic activity">
    <reaction evidence="6">
        <text>Fe-coproporphyrin III + 2 H(+) = coproporphyrin III + Fe(2+)</text>
        <dbReference type="Rhea" id="RHEA:49572"/>
        <dbReference type="ChEBI" id="CHEBI:15378"/>
        <dbReference type="ChEBI" id="CHEBI:29033"/>
        <dbReference type="ChEBI" id="CHEBI:68438"/>
        <dbReference type="ChEBI" id="CHEBI:131725"/>
        <dbReference type="EC" id="4.99.1.9"/>
    </reaction>
    <physiologicalReaction direction="right-to-left" evidence="6">
        <dbReference type="Rhea" id="RHEA:49574"/>
    </physiologicalReaction>
</comment>
<keyword evidence="7" id="KW-0479">Metal-binding</keyword>
<name>A0A4U8SB88_9HELI</name>
<comment type="caution">
    <text evidence="10">The sequence shown here is derived from an EMBL/GenBank/DDBJ whole genome shotgun (WGS) entry which is preliminary data.</text>
</comment>
<evidence type="ECO:0000256" key="5">
    <source>
        <dbReference type="ARBA" id="ARBA00023244"/>
    </source>
</evidence>
<evidence type="ECO:0000256" key="4">
    <source>
        <dbReference type="ARBA" id="ARBA00023239"/>
    </source>
</evidence>
<comment type="catalytic activity">
    <reaction evidence="7 8">
        <text>heme b + 2 H(+) = protoporphyrin IX + Fe(2+)</text>
        <dbReference type="Rhea" id="RHEA:22584"/>
        <dbReference type="ChEBI" id="CHEBI:15378"/>
        <dbReference type="ChEBI" id="CHEBI:29033"/>
        <dbReference type="ChEBI" id="CHEBI:57306"/>
        <dbReference type="ChEBI" id="CHEBI:60344"/>
        <dbReference type="EC" id="4.98.1.1"/>
    </reaction>
</comment>
<dbReference type="NCBIfam" id="TIGR00109">
    <property type="entry name" value="hemH"/>
    <property type="match status" value="1"/>
</dbReference>
<dbReference type="HAMAP" id="MF_00323">
    <property type="entry name" value="Ferrochelatase"/>
    <property type="match status" value="1"/>
</dbReference>
<feature type="region of interest" description="Disordered" evidence="9">
    <location>
        <begin position="317"/>
        <end position="336"/>
    </location>
</feature>
<evidence type="ECO:0000313" key="11">
    <source>
        <dbReference type="Proteomes" id="UP000029878"/>
    </source>
</evidence>
<dbReference type="OrthoDB" id="9809741at2"/>
<proteinExistence type="inferred from homology"/>
<evidence type="ECO:0000256" key="3">
    <source>
        <dbReference type="ARBA" id="ARBA00023133"/>
    </source>
</evidence>
<dbReference type="SUPFAM" id="SSF53800">
    <property type="entry name" value="Chelatase"/>
    <property type="match status" value="1"/>
</dbReference>
<dbReference type="InterPro" id="IPR033659">
    <property type="entry name" value="Ferrochelatase_N"/>
</dbReference>
<dbReference type="UniPathway" id="UPA00252">
    <property type="reaction ID" value="UER00325"/>
</dbReference>
<dbReference type="GO" id="GO:0005737">
    <property type="term" value="C:cytoplasm"/>
    <property type="evidence" value="ECO:0007669"/>
    <property type="project" value="UniProtKB-SubCell"/>
</dbReference>
<dbReference type="PANTHER" id="PTHR11108">
    <property type="entry name" value="FERROCHELATASE"/>
    <property type="match status" value="1"/>
</dbReference>
<reference evidence="10 11" key="1">
    <citation type="journal article" date="2014" name="Genome Announc.">
        <title>Draft genome sequences of eight enterohepatic helicobacter species isolated from both laboratory and wild rodents.</title>
        <authorList>
            <person name="Sheh A."/>
            <person name="Shen Z."/>
            <person name="Fox J.G."/>
        </authorList>
    </citation>
    <scope>NUCLEOTIDE SEQUENCE [LARGE SCALE GENOMIC DNA]</scope>
    <source>
        <strain evidence="10 11">ATCC 700114</strain>
    </source>
</reference>
<keyword evidence="5 7" id="KW-0627">Porphyrin biosynthesis</keyword>
<dbReference type="PROSITE" id="PS00534">
    <property type="entry name" value="FERROCHELATASE"/>
    <property type="match status" value="1"/>
</dbReference>
<protein>
    <recommendedName>
        <fullName evidence="7 8">Ferrochelatase</fullName>
        <ecNumber evidence="7 8">4.98.1.1</ecNumber>
    </recommendedName>
    <alternativeName>
        <fullName evidence="7">Heme synthase</fullName>
    </alternativeName>
    <alternativeName>
        <fullName evidence="7">Protoheme ferro-lyase</fullName>
    </alternativeName>
</protein>
<dbReference type="PANTHER" id="PTHR11108:SF1">
    <property type="entry name" value="FERROCHELATASE, MITOCHONDRIAL"/>
    <property type="match status" value="1"/>
</dbReference>
<dbReference type="Proteomes" id="UP000029878">
    <property type="component" value="Unassembled WGS sequence"/>
</dbReference>
<dbReference type="RefSeq" id="WP_034346748.1">
    <property type="nucleotide sequence ID" value="NZ_FZNG01000008.1"/>
</dbReference>
<evidence type="ECO:0000256" key="6">
    <source>
        <dbReference type="ARBA" id="ARBA00024536"/>
    </source>
</evidence>